<evidence type="ECO:0008006" key="5">
    <source>
        <dbReference type="Google" id="ProtNLM"/>
    </source>
</evidence>
<keyword evidence="4" id="KW-1185">Reference proteome</keyword>
<gene>
    <name evidence="3" type="ORF">FisN_2Lh316</name>
</gene>
<evidence type="ECO:0000256" key="1">
    <source>
        <dbReference type="SAM" id="MobiDB-lite"/>
    </source>
</evidence>
<dbReference type="OrthoDB" id="46902at2759"/>
<dbReference type="AlphaFoldDB" id="A0A1Z5KG32"/>
<feature type="transmembrane region" description="Helical" evidence="2">
    <location>
        <begin position="154"/>
        <end position="182"/>
    </location>
</feature>
<reference evidence="3 4" key="1">
    <citation type="journal article" date="2015" name="Plant Cell">
        <title>Oil accumulation by the oleaginous diatom Fistulifera solaris as revealed by the genome and transcriptome.</title>
        <authorList>
            <person name="Tanaka T."/>
            <person name="Maeda Y."/>
            <person name="Veluchamy A."/>
            <person name="Tanaka M."/>
            <person name="Abida H."/>
            <person name="Marechal E."/>
            <person name="Bowler C."/>
            <person name="Muto M."/>
            <person name="Sunaga Y."/>
            <person name="Tanaka M."/>
            <person name="Yoshino T."/>
            <person name="Taniguchi T."/>
            <person name="Fukuda Y."/>
            <person name="Nemoto M."/>
            <person name="Matsumoto M."/>
            <person name="Wong P.S."/>
            <person name="Aburatani S."/>
            <person name="Fujibuchi W."/>
        </authorList>
    </citation>
    <scope>NUCLEOTIDE SEQUENCE [LARGE SCALE GENOMIC DNA]</scope>
    <source>
        <strain evidence="3 4">JPCC DA0580</strain>
    </source>
</reference>
<dbReference type="InParanoid" id="A0A1Z5KG32"/>
<keyword evidence="2" id="KW-1133">Transmembrane helix</keyword>
<organism evidence="3 4">
    <name type="scientific">Fistulifera solaris</name>
    <name type="common">Oleaginous diatom</name>
    <dbReference type="NCBI Taxonomy" id="1519565"/>
    <lineage>
        <taxon>Eukaryota</taxon>
        <taxon>Sar</taxon>
        <taxon>Stramenopiles</taxon>
        <taxon>Ochrophyta</taxon>
        <taxon>Bacillariophyta</taxon>
        <taxon>Bacillariophyceae</taxon>
        <taxon>Bacillariophycidae</taxon>
        <taxon>Naviculales</taxon>
        <taxon>Naviculaceae</taxon>
        <taxon>Fistulifera</taxon>
    </lineage>
</organism>
<feature type="transmembrane region" description="Helical" evidence="2">
    <location>
        <begin position="225"/>
        <end position="247"/>
    </location>
</feature>
<dbReference type="EMBL" id="BDSP01000218">
    <property type="protein sequence ID" value="GAX25031.1"/>
    <property type="molecule type" value="Genomic_DNA"/>
</dbReference>
<protein>
    <recommendedName>
        <fullName evidence="5">EXPERA domain-containing protein</fullName>
    </recommendedName>
</protein>
<feature type="transmembrane region" description="Helical" evidence="2">
    <location>
        <begin position="60"/>
        <end position="82"/>
    </location>
</feature>
<feature type="transmembrane region" description="Helical" evidence="2">
    <location>
        <begin position="94"/>
        <end position="116"/>
    </location>
</feature>
<proteinExistence type="predicted"/>
<evidence type="ECO:0000313" key="4">
    <source>
        <dbReference type="Proteomes" id="UP000198406"/>
    </source>
</evidence>
<evidence type="ECO:0000313" key="3">
    <source>
        <dbReference type="EMBL" id="GAX25031.1"/>
    </source>
</evidence>
<accession>A0A1Z5KG32</accession>
<sequence>MDIACIISAVLFWISGGFRAAQMMQWRRQPNFNYIMWTDFDAEYLIQQWDFRIDHRSFEMATGMINAIAWFTFAIPMLHVVWLQSLKGRRIISIHVAIALMAIGGAVTELLARLFYIGSTSTMEWMVKDFQLENWTESAEGDHLGWKSLEVTHLAIMGVLTWIDALEYLFLSFIFAFLFVSVWRKSERLLDVKWARFGMVLSALSLIDFAADLMRYQNWRKYSRITFVISALNRLVLFPVWLLWLAIQIPKAEAILGEASQPTEETKKFSSNLNDDSSHVVS</sequence>
<name>A0A1Z5KG32_FISSO</name>
<comment type="caution">
    <text evidence="3">The sequence shown here is derived from an EMBL/GenBank/DDBJ whole genome shotgun (WGS) entry which is preliminary data.</text>
</comment>
<keyword evidence="2" id="KW-0812">Transmembrane</keyword>
<keyword evidence="2" id="KW-0472">Membrane</keyword>
<feature type="region of interest" description="Disordered" evidence="1">
    <location>
        <begin position="261"/>
        <end position="282"/>
    </location>
</feature>
<dbReference type="Proteomes" id="UP000198406">
    <property type="component" value="Unassembled WGS sequence"/>
</dbReference>
<feature type="compositionally biased region" description="Polar residues" evidence="1">
    <location>
        <begin position="269"/>
        <end position="282"/>
    </location>
</feature>
<evidence type="ECO:0000256" key="2">
    <source>
        <dbReference type="SAM" id="Phobius"/>
    </source>
</evidence>